<proteinExistence type="predicted"/>
<gene>
    <name evidence="1" type="ORF">LLUC11_1449</name>
</gene>
<evidence type="ECO:0000313" key="2">
    <source>
        <dbReference type="Proteomes" id="UP000192067"/>
    </source>
</evidence>
<dbReference type="EMBL" id="CP015904">
    <property type="protein sequence ID" value="ARE13780.1"/>
    <property type="molecule type" value="Genomic_DNA"/>
</dbReference>
<sequence>MTQHLNSLGKSALLILSNTIIVLPFMIFIQIAKGTSLLALLPFLLFYTFRMTGVFFIRGIKTRINSYSLLKISLYAGLLGCLLGFIGSFYFPFYTLSGILLGVSAAWLPMSNTSVNYYLKNTNQLIKGKTLVSLLLFLALGFSFVLSPSLKYPLFFVFYGIVYLLSFQLVGNLDNYKVDPNDLEKASYKYLILFALFFVCLFLLRSSRLLANSLEFDYFIFGFFFLVTLYIVATNFFKNKIQRNIPRKLSYLTAINGAVGNYLFLFCSLYVAGFYGHQHLFLQFYLPYVLGIVFASKVKNLLGNNVKTYSLIGIFLGLLLIVFSPLFALGLFLTSLFKGSLNSSLTQDYESTINIVEDKRIWVKYTIQNIGSILHQFLLMLLGSLIIMKNGLSIKTLFVITSTPIPTARSIELMKSWNLIATSLIILIIIAYLIYPKIVPLLKKSK</sequence>
<organism evidence="1 2">
    <name type="scientific">Lactococcus lactis subsp. lactis</name>
    <name type="common">Streptococcus lactis</name>
    <dbReference type="NCBI Taxonomy" id="1360"/>
    <lineage>
        <taxon>Bacteria</taxon>
        <taxon>Bacillati</taxon>
        <taxon>Bacillota</taxon>
        <taxon>Bacilli</taxon>
        <taxon>Lactobacillales</taxon>
        <taxon>Streptococcaceae</taxon>
        <taxon>Lactococcus</taxon>
    </lineage>
</organism>
<evidence type="ECO:0000313" key="1">
    <source>
        <dbReference type="EMBL" id="ARE13780.1"/>
    </source>
</evidence>
<protein>
    <submittedName>
        <fullName evidence="1">Uncharacterized protein</fullName>
    </submittedName>
</protein>
<name>A0A0V8BRR6_LACLL</name>
<accession>A0A0V8BRR6</accession>
<dbReference type="RefSeq" id="WP_058208498.1">
    <property type="nucleotide sequence ID" value="NZ_CP015903.2"/>
</dbReference>
<reference evidence="1 2" key="1">
    <citation type="journal article" date="2017" name="BMC Genomics">
        <title>Comparative and functional genomics of the Lactococcus lactis taxon; insights into evolution and niche adaptation.</title>
        <authorList>
            <person name="Kelleher P."/>
            <person name="Bottacini F."/>
            <person name="Mahony J."/>
            <person name="Kilcawley K.N."/>
            <person name="van Sinderen D."/>
        </authorList>
    </citation>
    <scope>NUCLEOTIDE SEQUENCE [LARGE SCALE GENOMIC DNA]</scope>
    <source>
        <strain evidence="1 2">UC11</strain>
    </source>
</reference>
<dbReference type="Proteomes" id="UP000192067">
    <property type="component" value="Chromosome"/>
</dbReference>
<dbReference type="AlphaFoldDB" id="A0A0V8BRR6"/>